<feature type="transmembrane region" description="Helical" evidence="6">
    <location>
        <begin position="42"/>
        <end position="66"/>
    </location>
</feature>
<comment type="subcellular location">
    <subcellularLocation>
        <location evidence="1">Cell membrane</location>
        <topology evidence="1">Multi-pass membrane protein</topology>
    </subcellularLocation>
</comment>
<dbReference type="PANTHER" id="PTHR35007:SF3">
    <property type="entry name" value="POSSIBLE CONSERVED ALANINE RICH MEMBRANE PROTEIN"/>
    <property type="match status" value="1"/>
</dbReference>
<evidence type="ECO:0000256" key="1">
    <source>
        <dbReference type="ARBA" id="ARBA00004651"/>
    </source>
</evidence>
<reference evidence="8 9" key="1">
    <citation type="submission" date="2020-08" db="EMBL/GenBank/DDBJ databases">
        <title>Sequencing the genomes of 1000 actinobacteria strains.</title>
        <authorList>
            <person name="Klenk H.-P."/>
        </authorList>
    </citation>
    <scope>NUCLEOTIDE SEQUENCE [LARGE SCALE GENOMIC DNA]</scope>
    <source>
        <strain evidence="8 9">DSM 23889</strain>
    </source>
</reference>
<keyword evidence="3 6" id="KW-0812">Transmembrane</keyword>
<dbReference type="AlphaFoldDB" id="A0A840X846"/>
<feature type="domain" description="Type II secretion system protein GspF" evidence="7">
    <location>
        <begin position="116"/>
        <end position="240"/>
    </location>
</feature>
<organism evidence="8 9">
    <name type="scientific">Microcella frigidaquae</name>
    <dbReference type="NCBI Taxonomy" id="424758"/>
    <lineage>
        <taxon>Bacteria</taxon>
        <taxon>Bacillati</taxon>
        <taxon>Actinomycetota</taxon>
        <taxon>Actinomycetes</taxon>
        <taxon>Micrococcales</taxon>
        <taxon>Microbacteriaceae</taxon>
        <taxon>Microcella</taxon>
    </lineage>
</organism>
<evidence type="ECO:0000313" key="9">
    <source>
        <dbReference type="Proteomes" id="UP000552883"/>
    </source>
</evidence>
<dbReference type="RefSeq" id="WP_153981933.1">
    <property type="nucleotide sequence ID" value="NZ_BAAANZ010000003.1"/>
</dbReference>
<keyword evidence="9" id="KW-1185">Reference proteome</keyword>
<keyword evidence="5 6" id="KW-0472">Membrane</keyword>
<dbReference type="GO" id="GO:0005886">
    <property type="term" value="C:plasma membrane"/>
    <property type="evidence" value="ECO:0007669"/>
    <property type="project" value="UniProtKB-SubCell"/>
</dbReference>
<proteinExistence type="predicted"/>
<feature type="transmembrane region" description="Helical" evidence="6">
    <location>
        <begin position="6"/>
        <end position="22"/>
    </location>
</feature>
<evidence type="ECO:0000256" key="3">
    <source>
        <dbReference type="ARBA" id="ARBA00022692"/>
    </source>
</evidence>
<dbReference type="OrthoDB" id="3217742at2"/>
<evidence type="ECO:0000256" key="2">
    <source>
        <dbReference type="ARBA" id="ARBA00022475"/>
    </source>
</evidence>
<keyword evidence="4 6" id="KW-1133">Transmembrane helix</keyword>
<dbReference type="PANTHER" id="PTHR35007">
    <property type="entry name" value="INTEGRAL MEMBRANE PROTEIN-RELATED"/>
    <property type="match status" value="1"/>
</dbReference>
<evidence type="ECO:0000256" key="5">
    <source>
        <dbReference type="ARBA" id="ARBA00023136"/>
    </source>
</evidence>
<dbReference type="Proteomes" id="UP000552883">
    <property type="component" value="Unassembled WGS sequence"/>
</dbReference>
<protein>
    <submittedName>
        <fullName evidence="8">Tight adherence protein B</fullName>
    </submittedName>
</protein>
<comment type="caution">
    <text evidence="8">The sequence shown here is derived from an EMBL/GenBank/DDBJ whole genome shotgun (WGS) entry which is preliminary data.</text>
</comment>
<sequence length="287" mass="30094">MTLVAALLLAAGVLLLASPWLWPRRPRAAAPRRALFEPLAELLARAGVSGVAPGVLVASILMAGLAGAALTLVFVPVAALAPIAGVVAASVPVLVLRARAAARRRALRAVWPDVVDHLLSGVRAGLSLPQAVAALADAAPEPVRPAFLAFRRDYLRTAQFGACLDTLKATLADPVADRIVETVRMAREVGGTELPTVLRSLSQYLRADAAVRSEVDARQSWVRTAARLGVVAPWIVLLMLGTRPEAAAAYNTPGGAVLVAGGLAATLVAYRLMIALGRLPEEGRWFR</sequence>
<evidence type="ECO:0000259" key="7">
    <source>
        <dbReference type="Pfam" id="PF00482"/>
    </source>
</evidence>
<dbReference type="EMBL" id="JACHBS010000001">
    <property type="protein sequence ID" value="MBB5618743.1"/>
    <property type="molecule type" value="Genomic_DNA"/>
</dbReference>
<dbReference type="Pfam" id="PF00482">
    <property type="entry name" value="T2SSF"/>
    <property type="match status" value="1"/>
</dbReference>
<dbReference type="InterPro" id="IPR018076">
    <property type="entry name" value="T2SS_GspF_dom"/>
</dbReference>
<name>A0A840X846_9MICO</name>
<accession>A0A840X846</accession>
<evidence type="ECO:0000256" key="4">
    <source>
        <dbReference type="ARBA" id="ARBA00022989"/>
    </source>
</evidence>
<feature type="transmembrane region" description="Helical" evidence="6">
    <location>
        <begin position="254"/>
        <end position="277"/>
    </location>
</feature>
<feature type="transmembrane region" description="Helical" evidence="6">
    <location>
        <begin position="225"/>
        <end position="242"/>
    </location>
</feature>
<keyword evidence="2" id="KW-1003">Cell membrane</keyword>
<gene>
    <name evidence="8" type="ORF">BJ959_002239</name>
</gene>
<evidence type="ECO:0000256" key="6">
    <source>
        <dbReference type="SAM" id="Phobius"/>
    </source>
</evidence>
<evidence type="ECO:0000313" key="8">
    <source>
        <dbReference type="EMBL" id="MBB5618743.1"/>
    </source>
</evidence>
<feature type="transmembrane region" description="Helical" evidence="6">
    <location>
        <begin position="72"/>
        <end position="96"/>
    </location>
</feature>